<protein>
    <submittedName>
        <fullName evidence="7">Multidrug efflux pump subunit AcrA (Membrane-fusion protein)</fullName>
    </submittedName>
</protein>
<evidence type="ECO:0000259" key="5">
    <source>
        <dbReference type="Pfam" id="PF25954"/>
    </source>
</evidence>
<dbReference type="InterPro" id="IPR058792">
    <property type="entry name" value="Beta-barrel_RND_2"/>
</dbReference>
<dbReference type="PANTHER" id="PTHR30097">
    <property type="entry name" value="CATION EFFLUX SYSTEM PROTEIN CUSB"/>
    <property type="match status" value="1"/>
</dbReference>
<evidence type="ECO:0000313" key="8">
    <source>
        <dbReference type="Proteomes" id="UP000245466"/>
    </source>
</evidence>
<name>A0A2U1B591_9BACT</name>
<dbReference type="AlphaFoldDB" id="A0A2U1B591"/>
<feature type="domain" description="CusB-like beta-barrel" evidence="5">
    <location>
        <begin position="308"/>
        <end position="380"/>
    </location>
</feature>
<evidence type="ECO:0000313" key="7">
    <source>
        <dbReference type="EMBL" id="PVY43687.1"/>
    </source>
</evidence>
<sequence length="459" mass="49314">MSECVNQNSYAHIHSITQSKLNMKRYLNILFLALAVLVAACKGEDHKHAEGDTEYTCPMHPQIVQNKPGTCPICGMDLVPKSAHGDGVEINEDLAFLLKPTNSTVIASIATTKPEQKTAEASIKMDGIITYDPRRVYSVPARVGGRIEKLFVKYNFQPIRKGQKLMEVYSPELITAQKELLYLVQSAPEDKQLVQAARQKLQYLGATSEQINRLISRGEESYTFALYSPYDGYVIDLNATAPAATASMAAAPAASAGGGMDAMGGGSAATAAAPATAAATPAGQAIQLREGMYVTVGQPLVRVVNAEQLWAEFNVPAGEMSSLAKGSPVLITFPQLPGEKLKAKVDFFQPFFDEGESFAKVRVYLPRDNRQVMVGQLVSAEATYTPEAALWVPKAAVLDIGTKTVAFRKVNGVFEPVAVTTGAVAGDQIQIKSGLTQADVIATNAQFMVDSESFIKVSN</sequence>
<dbReference type="InterPro" id="IPR058649">
    <property type="entry name" value="CzcB_C"/>
</dbReference>
<dbReference type="InterPro" id="IPR058790">
    <property type="entry name" value="BSH_CusB"/>
</dbReference>
<gene>
    <name evidence="7" type="ORF">C8E01_10143</name>
</gene>
<dbReference type="GO" id="GO:0046914">
    <property type="term" value="F:transition metal ion binding"/>
    <property type="evidence" value="ECO:0007669"/>
    <property type="project" value="TreeGrafter"/>
</dbReference>
<evidence type="ECO:0000259" key="6">
    <source>
        <dbReference type="Pfam" id="PF25975"/>
    </source>
</evidence>
<dbReference type="GO" id="GO:0060003">
    <property type="term" value="P:copper ion export"/>
    <property type="evidence" value="ECO:0007669"/>
    <property type="project" value="TreeGrafter"/>
</dbReference>
<dbReference type="Gene3D" id="2.40.30.170">
    <property type="match status" value="1"/>
</dbReference>
<dbReference type="InterPro" id="IPR058791">
    <property type="entry name" value="3HB_CusB"/>
</dbReference>
<comment type="caution">
    <text evidence="7">The sequence shown here is derived from an EMBL/GenBank/DDBJ whole genome shotgun (WGS) entry which is preliminary data.</text>
</comment>
<dbReference type="GO" id="GO:0030288">
    <property type="term" value="C:outer membrane-bounded periplasmic space"/>
    <property type="evidence" value="ECO:0007669"/>
    <property type="project" value="TreeGrafter"/>
</dbReference>
<evidence type="ECO:0000259" key="2">
    <source>
        <dbReference type="Pfam" id="PF19335"/>
    </source>
</evidence>
<dbReference type="Pfam" id="PF25869">
    <property type="entry name" value="3HB_CusB"/>
    <property type="match status" value="1"/>
</dbReference>
<feature type="domain" description="CzcB-like C-terminal circularly permuted SH3-like" evidence="6">
    <location>
        <begin position="392"/>
        <end position="449"/>
    </location>
</feature>
<proteinExistence type="predicted"/>
<feature type="domain" description="Heavy metal binding" evidence="2">
    <location>
        <begin position="55"/>
        <end position="81"/>
    </location>
</feature>
<dbReference type="Pfam" id="PF25975">
    <property type="entry name" value="CzcB_C"/>
    <property type="match status" value="1"/>
</dbReference>
<keyword evidence="8" id="KW-1185">Reference proteome</keyword>
<feature type="domain" description="CusB-like three alpha-helical bundle" evidence="3">
    <location>
        <begin position="172"/>
        <end position="219"/>
    </location>
</feature>
<dbReference type="Gene3D" id="2.40.420.20">
    <property type="match status" value="1"/>
</dbReference>
<dbReference type="GO" id="GO:0015679">
    <property type="term" value="P:plasma membrane copper ion transport"/>
    <property type="evidence" value="ECO:0007669"/>
    <property type="project" value="TreeGrafter"/>
</dbReference>
<evidence type="ECO:0000256" key="1">
    <source>
        <dbReference type="ARBA" id="ARBA00022448"/>
    </source>
</evidence>
<dbReference type="EMBL" id="QEKI01000001">
    <property type="protein sequence ID" value="PVY43687.1"/>
    <property type="molecule type" value="Genomic_DNA"/>
</dbReference>
<evidence type="ECO:0000259" key="3">
    <source>
        <dbReference type="Pfam" id="PF25869"/>
    </source>
</evidence>
<dbReference type="Proteomes" id="UP000245466">
    <property type="component" value="Unassembled WGS sequence"/>
</dbReference>
<dbReference type="PANTHER" id="PTHR30097:SF15">
    <property type="entry name" value="CATION EFFLUX SYSTEM PROTEIN CUSB"/>
    <property type="match status" value="1"/>
</dbReference>
<reference evidence="7 8" key="1">
    <citation type="submission" date="2018-04" db="EMBL/GenBank/DDBJ databases">
        <title>Genomic Encyclopedia of Type Strains, Phase IV (KMG-IV): sequencing the most valuable type-strain genomes for metagenomic binning, comparative biology and taxonomic classification.</title>
        <authorList>
            <person name="Goeker M."/>
        </authorList>
    </citation>
    <scope>NUCLEOTIDE SEQUENCE [LARGE SCALE GENOMIC DNA]</scope>
    <source>
        <strain evidence="7 8">DSM 100231</strain>
    </source>
</reference>
<dbReference type="Gene3D" id="6.10.140.730">
    <property type="match status" value="1"/>
</dbReference>
<dbReference type="Pfam" id="PF19335">
    <property type="entry name" value="HMBD"/>
    <property type="match status" value="1"/>
</dbReference>
<evidence type="ECO:0000259" key="4">
    <source>
        <dbReference type="Pfam" id="PF25919"/>
    </source>
</evidence>
<feature type="domain" description="CusB-like barrel-sandwich hybrid" evidence="4">
    <location>
        <begin position="138"/>
        <end position="239"/>
    </location>
</feature>
<keyword evidence="1" id="KW-0813">Transport</keyword>
<dbReference type="InterPro" id="IPR051909">
    <property type="entry name" value="MFP_Cation_Efflux"/>
</dbReference>
<accession>A0A2U1B591</accession>
<dbReference type="Pfam" id="PF25954">
    <property type="entry name" value="Beta-barrel_RND_2"/>
    <property type="match status" value="1"/>
</dbReference>
<organism evidence="7 8">
    <name type="scientific">Pontibacter virosus</name>
    <dbReference type="NCBI Taxonomy" id="1765052"/>
    <lineage>
        <taxon>Bacteria</taxon>
        <taxon>Pseudomonadati</taxon>
        <taxon>Bacteroidota</taxon>
        <taxon>Cytophagia</taxon>
        <taxon>Cytophagales</taxon>
        <taxon>Hymenobacteraceae</taxon>
        <taxon>Pontibacter</taxon>
    </lineage>
</organism>
<dbReference type="InterPro" id="IPR045800">
    <property type="entry name" value="HMBD"/>
</dbReference>
<dbReference type="Pfam" id="PF25919">
    <property type="entry name" value="BSH_CusB"/>
    <property type="match status" value="1"/>
</dbReference>